<name>A0A0C9YSR9_9AGAM</name>
<proteinExistence type="predicted"/>
<dbReference type="InterPro" id="IPR027417">
    <property type="entry name" value="P-loop_NTPase"/>
</dbReference>
<dbReference type="GO" id="GO:0006260">
    <property type="term" value="P:DNA replication"/>
    <property type="evidence" value="ECO:0007669"/>
    <property type="project" value="TreeGrafter"/>
</dbReference>
<organism evidence="1 2">
    <name type="scientific">Pisolithus microcarpus 441</name>
    <dbReference type="NCBI Taxonomy" id="765257"/>
    <lineage>
        <taxon>Eukaryota</taxon>
        <taxon>Fungi</taxon>
        <taxon>Dikarya</taxon>
        <taxon>Basidiomycota</taxon>
        <taxon>Agaricomycotina</taxon>
        <taxon>Agaricomycetes</taxon>
        <taxon>Agaricomycetidae</taxon>
        <taxon>Boletales</taxon>
        <taxon>Sclerodermatineae</taxon>
        <taxon>Pisolithaceae</taxon>
        <taxon>Pisolithus</taxon>
    </lineage>
</organism>
<dbReference type="PANTHER" id="PTHR23274:SF51">
    <property type="entry name" value="OS03G0423850 PROTEIN"/>
    <property type="match status" value="1"/>
</dbReference>
<dbReference type="AlphaFoldDB" id="A0A0C9YSR9"/>
<reference evidence="1 2" key="1">
    <citation type="submission" date="2014-04" db="EMBL/GenBank/DDBJ databases">
        <authorList>
            <consortium name="DOE Joint Genome Institute"/>
            <person name="Kuo A."/>
            <person name="Kohler A."/>
            <person name="Costa M.D."/>
            <person name="Nagy L.G."/>
            <person name="Floudas D."/>
            <person name="Copeland A."/>
            <person name="Barry K.W."/>
            <person name="Cichocki N."/>
            <person name="Veneault-Fourrey C."/>
            <person name="LaButti K."/>
            <person name="Lindquist E.A."/>
            <person name="Lipzen A."/>
            <person name="Lundell T."/>
            <person name="Morin E."/>
            <person name="Murat C."/>
            <person name="Sun H."/>
            <person name="Tunlid A."/>
            <person name="Henrissat B."/>
            <person name="Grigoriev I.V."/>
            <person name="Hibbett D.S."/>
            <person name="Martin F."/>
            <person name="Nordberg H.P."/>
            <person name="Cantor M.N."/>
            <person name="Hua S.X."/>
        </authorList>
    </citation>
    <scope>NUCLEOTIDE SEQUENCE [LARGE SCALE GENOMIC DNA]</scope>
    <source>
        <strain evidence="1 2">441</strain>
    </source>
</reference>
<dbReference type="EMBL" id="KN833841">
    <property type="protein sequence ID" value="KIK16994.1"/>
    <property type="molecule type" value="Genomic_DNA"/>
</dbReference>
<dbReference type="HOGENOM" id="CLU_001324_7_0_1"/>
<reference evidence="2" key="2">
    <citation type="submission" date="2015-01" db="EMBL/GenBank/DDBJ databases">
        <title>Evolutionary Origins and Diversification of the Mycorrhizal Mutualists.</title>
        <authorList>
            <consortium name="DOE Joint Genome Institute"/>
            <consortium name="Mycorrhizal Genomics Consortium"/>
            <person name="Kohler A."/>
            <person name="Kuo A."/>
            <person name="Nagy L.G."/>
            <person name="Floudas D."/>
            <person name="Copeland A."/>
            <person name="Barry K.W."/>
            <person name="Cichocki N."/>
            <person name="Veneault-Fourrey C."/>
            <person name="LaButti K."/>
            <person name="Lindquist E.A."/>
            <person name="Lipzen A."/>
            <person name="Lundell T."/>
            <person name="Morin E."/>
            <person name="Murat C."/>
            <person name="Riley R."/>
            <person name="Ohm R."/>
            <person name="Sun H."/>
            <person name="Tunlid A."/>
            <person name="Henrissat B."/>
            <person name="Grigoriev I.V."/>
            <person name="Hibbett D.S."/>
            <person name="Martin F."/>
        </authorList>
    </citation>
    <scope>NUCLEOTIDE SEQUENCE [LARGE SCALE GENOMIC DNA]</scope>
    <source>
        <strain evidence="2">441</strain>
    </source>
</reference>
<dbReference type="SUPFAM" id="SSF52540">
    <property type="entry name" value="P-loop containing nucleoside triphosphate hydrolases"/>
    <property type="match status" value="1"/>
</dbReference>
<protein>
    <recommendedName>
        <fullName evidence="3">DNA helicase</fullName>
    </recommendedName>
</protein>
<accession>A0A0C9YSR9</accession>
<dbReference type="PANTHER" id="PTHR23274">
    <property type="entry name" value="DNA HELICASE-RELATED"/>
    <property type="match status" value="1"/>
</dbReference>
<evidence type="ECO:0008006" key="3">
    <source>
        <dbReference type="Google" id="ProtNLM"/>
    </source>
</evidence>
<dbReference type="GO" id="GO:0005657">
    <property type="term" value="C:replication fork"/>
    <property type="evidence" value="ECO:0007669"/>
    <property type="project" value="TreeGrafter"/>
</dbReference>
<dbReference type="OrthoDB" id="2986975at2759"/>
<evidence type="ECO:0000313" key="1">
    <source>
        <dbReference type="EMBL" id="KIK16994.1"/>
    </source>
</evidence>
<keyword evidence="2" id="KW-1185">Reference proteome</keyword>
<dbReference type="STRING" id="765257.A0A0C9YSR9"/>
<dbReference type="Proteomes" id="UP000054018">
    <property type="component" value="Unassembled WGS sequence"/>
</dbReference>
<sequence>MCGDFHQFPPVAVGPSEALYSQGCRVKRELPDQVELCVGMKVMVTQNVETDLDITNGARGVVVDILLHPEEPPLSPTHGVQHLKHMPSYVLVKLARMRTSHLPGLEPSVIPVEPVTKCYTIRYSTPDGLHVTRWVRRLQFPITPAYAFTDYHAQGQTISSVIVDIARPPSGGLNLFNLYVALSRSSGRDTI</sequence>
<evidence type="ECO:0000313" key="2">
    <source>
        <dbReference type="Proteomes" id="UP000054018"/>
    </source>
</evidence>
<gene>
    <name evidence="1" type="ORF">PISMIDRAFT_112290</name>
</gene>